<comment type="subcellular location">
    <subcellularLocation>
        <location evidence="1">Cell membrane</location>
        <topology evidence="1">Multi-pass membrane protein</topology>
    </subcellularLocation>
</comment>
<name>A0AB34JL88_PRYPA</name>
<evidence type="ECO:0000256" key="8">
    <source>
        <dbReference type="ARBA" id="ARBA00023136"/>
    </source>
</evidence>
<dbReference type="GO" id="GO:0015386">
    <property type="term" value="F:potassium:proton antiporter activity"/>
    <property type="evidence" value="ECO:0007669"/>
    <property type="project" value="TreeGrafter"/>
</dbReference>
<proteinExistence type="predicted"/>
<dbReference type="InterPro" id="IPR006153">
    <property type="entry name" value="Cation/H_exchanger_TM"/>
</dbReference>
<dbReference type="PANTHER" id="PTHR10110">
    <property type="entry name" value="SODIUM/HYDROGEN EXCHANGER"/>
    <property type="match status" value="1"/>
</dbReference>
<feature type="transmembrane region" description="Helical" evidence="11">
    <location>
        <begin position="243"/>
        <end position="266"/>
    </location>
</feature>
<dbReference type="EMBL" id="JBGBPQ010000006">
    <property type="protein sequence ID" value="KAL1522825.1"/>
    <property type="molecule type" value="Genomic_DNA"/>
</dbReference>
<evidence type="ECO:0000256" key="4">
    <source>
        <dbReference type="ARBA" id="ARBA00022692"/>
    </source>
</evidence>
<evidence type="ECO:0000256" key="2">
    <source>
        <dbReference type="ARBA" id="ARBA00022448"/>
    </source>
</evidence>
<feature type="domain" description="Cation/H+ exchanger transmembrane" evidence="12">
    <location>
        <begin position="52"/>
        <end position="475"/>
    </location>
</feature>
<feature type="transmembrane region" description="Helical" evidence="11">
    <location>
        <begin position="133"/>
        <end position="154"/>
    </location>
</feature>
<organism evidence="13 14">
    <name type="scientific">Prymnesium parvum</name>
    <name type="common">Toxic golden alga</name>
    <dbReference type="NCBI Taxonomy" id="97485"/>
    <lineage>
        <taxon>Eukaryota</taxon>
        <taxon>Haptista</taxon>
        <taxon>Haptophyta</taxon>
        <taxon>Prymnesiophyceae</taxon>
        <taxon>Prymnesiales</taxon>
        <taxon>Prymnesiaceae</taxon>
        <taxon>Prymnesium</taxon>
    </lineage>
</organism>
<keyword evidence="8 11" id="KW-0472">Membrane</keyword>
<keyword evidence="6" id="KW-0915">Sodium</keyword>
<dbReference type="Pfam" id="PF00999">
    <property type="entry name" value="Na_H_Exchanger"/>
    <property type="match status" value="1"/>
</dbReference>
<feature type="transmembrane region" description="Helical" evidence="11">
    <location>
        <begin position="65"/>
        <end position="82"/>
    </location>
</feature>
<keyword evidence="14" id="KW-1185">Reference proteome</keyword>
<protein>
    <recommendedName>
        <fullName evidence="12">Cation/H+ exchanger transmembrane domain-containing protein</fullName>
    </recommendedName>
</protein>
<evidence type="ECO:0000256" key="5">
    <source>
        <dbReference type="ARBA" id="ARBA00022989"/>
    </source>
</evidence>
<evidence type="ECO:0000256" key="3">
    <source>
        <dbReference type="ARBA" id="ARBA00022475"/>
    </source>
</evidence>
<keyword evidence="3" id="KW-1003">Cell membrane</keyword>
<sequence>MREATGKMLTVCYNVTAGNETENAACRDEDVERHEDPIKFLLFPMSALFVSVLTQMICSKFQINVPVTVVLFIYGLLLGLIADQTPNFALGEATMSWTNANPHLYFYTVLPLLVFNDSLHLPMHTFFKIFNSATLLATVGVAIGTITIAVLSYYALPVPEALKLTFYEAMTLGAITSATDPVAALAVLKSSGASVRLSTLVAGESLMNDGTALVLFRIFWGLAEGCHEYSVQKGIAVCMKLSLGGVLCGTIVGLVTYTLIAICQFCPLESVHIANAQVILSLICAYSAFAFAESYFEVSGIISTLSAGVVINFLWRRLSTYNIHSTLWEFLEWAGNTILFTLAGAVIATVDVYAHEKGLSPLSRHSDDGTKMTTEAKALLDEAGTGMLTLSGILVMLYAMFARALTLALLWPLLRRTSPWLDAKDGLTLWWSGLRGAVGLLIAIIVVHTPTVEAAKAARQMCIFIYVATLTIGTMAIMAPTIGWLLHKLRKLDKTIDAKQQLDFVRAVLLYRSFLAEPSFKQRARFSNIDNKLLKRLIDTRSRALLRPLSVAMEAIIHVASEKLKLSTSSAPRSLSSARLTAGEPSIKNNEWELSSGSQVEQAHDLMLVWMRRIFLQMLAVRINVHLDLISTADNFTPIAKLDQVVNEELDETDSPLNLWSRLAPHMKWHRRFVNCEKLIKRTAWRQQKDAEEPHLFKAEINTMVTLICVMEEAWDELHEAVATEITHGEEECGQNTEPSENTRGSITSFNRTKSLLQVPVEKLRKEVDAQLTHAHQTLQHVPAEQLRAATTMKLAQMILNNRRKLLEEMNSSGLWPESEQVSEHHHIAHQLSKATDLGIIPKPRELQPSTDDRRLQTIGQEI</sequence>
<evidence type="ECO:0000256" key="10">
    <source>
        <dbReference type="SAM" id="MobiDB-lite"/>
    </source>
</evidence>
<evidence type="ECO:0000313" key="13">
    <source>
        <dbReference type="EMBL" id="KAL1522825.1"/>
    </source>
</evidence>
<feature type="transmembrane region" description="Helical" evidence="11">
    <location>
        <begin position="327"/>
        <end position="350"/>
    </location>
</feature>
<feature type="transmembrane region" description="Helical" evidence="11">
    <location>
        <begin position="273"/>
        <end position="292"/>
    </location>
</feature>
<feature type="transmembrane region" description="Helical" evidence="11">
    <location>
        <begin position="390"/>
        <end position="414"/>
    </location>
</feature>
<dbReference type="Gene3D" id="6.10.140.1330">
    <property type="match status" value="1"/>
</dbReference>
<feature type="compositionally biased region" description="Basic and acidic residues" evidence="10">
    <location>
        <begin position="843"/>
        <end position="856"/>
    </location>
</feature>
<feature type="transmembrane region" description="Helical" evidence="11">
    <location>
        <begin position="463"/>
        <end position="486"/>
    </location>
</feature>
<feature type="transmembrane region" description="Helical" evidence="11">
    <location>
        <begin position="166"/>
        <end position="188"/>
    </location>
</feature>
<dbReference type="GO" id="GO:0051453">
    <property type="term" value="P:regulation of intracellular pH"/>
    <property type="evidence" value="ECO:0007669"/>
    <property type="project" value="TreeGrafter"/>
</dbReference>
<keyword evidence="2" id="KW-0813">Transport</keyword>
<feature type="region of interest" description="Disordered" evidence="10">
    <location>
        <begin position="836"/>
        <end position="863"/>
    </location>
</feature>
<feature type="transmembrane region" description="Helical" evidence="11">
    <location>
        <begin position="102"/>
        <end position="121"/>
    </location>
</feature>
<keyword evidence="4 11" id="KW-0812">Transmembrane</keyword>
<evidence type="ECO:0000256" key="11">
    <source>
        <dbReference type="SAM" id="Phobius"/>
    </source>
</evidence>
<evidence type="ECO:0000256" key="7">
    <source>
        <dbReference type="ARBA" id="ARBA00023065"/>
    </source>
</evidence>
<evidence type="ECO:0000256" key="6">
    <source>
        <dbReference type="ARBA" id="ARBA00023053"/>
    </source>
</evidence>
<dbReference type="PANTHER" id="PTHR10110:SF86">
    <property type="entry name" value="SODIUM_HYDROGEN EXCHANGER 7"/>
    <property type="match status" value="1"/>
</dbReference>
<dbReference type="Proteomes" id="UP001515480">
    <property type="component" value="Unassembled WGS sequence"/>
</dbReference>
<keyword evidence="7" id="KW-0406">Ion transport</keyword>
<dbReference type="InterPro" id="IPR018422">
    <property type="entry name" value="Cation/H_exchanger_CPA1"/>
</dbReference>
<gene>
    <name evidence="13" type="ORF">AB1Y20_017794</name>
</gene>
<accession>A0AB34JL88</accession>
<evidence type="ECO:0000256" key="9">
    <source>
        <dbReference type="ARBA" id="ARBA00023201"/>
    </source>
</evidence>
<evidence type="ECO:0000313" key="14">
    <source>
        <dbReference type="Proteomes" id="UP001515480"/>
    </source>
</evidence>
<feature type="transmembrane region" description="Helical" evidence="11">
    <location>
        <begin position="298"/>
        <end position="315"/>
    </location>
</feature>
<keyword evidence="5 11" id="KW-1133">Transmembrane helix</keyword>
<dbReference type="GO" id="GO:0005886">
    <property type="term" value="C:plasma membrane"/>
    <property type="evidence" value="ECO:0007669"/>
    <property type="project" value="UniProtKB-SubCell"/>
</dbReference>
<keyword evidence="9" id="KW-0739">Sodium transport</keyword>
<dbReference type="GO" id="GO:0015385">
    <property type="term" value="F:sodium:proton antiporter activity"/>
    <property type="evidence" value="ECO:0007669"/>
    <property type="project" value="InterPro"/>
</dbReference>
<dbReference type="GO" id="GO:0098719">
    <property type="term" value="P:sodium ion import across plasma membrane"/>
    <property type="evidence" value="ECO:0007669"/>
    <property type="project" value="TreeGrafter"/>
</dbReference>
<dbReference type="AlphaFoldDB" id="A0AB34JL88"/>
<reference evidence="13 14" key="1">
    <citation type="journal article" date="2024" name="Science">
        <title>Giant polyketide synthase enzymes in the biosynthesis of giant marine polyether toxins.</title>
        <authorList>
            <person name="Fallon T.R."/>
            <person name="Shende V.V."/>
            <person name="Wierzbicki I.H."/>
            <person name="Pendleton A.L."/>
            <person name="Watervoot N.F."/>
            <person name="Auber R.P."/>
            <person name="Gonzalez D.J."/>
            <person name="Wisecaver J.H."/>
            <person name="Moore B.S."/>
        </authorList>
    </citation>
    <scope>NUCLEOTIDE SEQUENCE [LARGE SCALE GENOMIC DNA]</scope>
    <source>
        <strain evidence="13 14">12B1</strain>
    </source>
</reference>
<feature type="transmembrane region" description="Helical" evidence="11">
    <location>
        <begin position="426"/>
        <end position="448"/>
    </location>
</feature>
<evidence type="ECO:0000259" key="12">
    <source>
        <dbReference type="Pfam" id="PF00999"/>
    </source>
</evidence>
<evidence type="ECO:0000256" key="1">
    <source>
        <dbReference type="ARBA" id="ARBA00004651"/>
    </source>
</evidence>
<comment type="caution">
    <text evidence="13">The sequence shown here is derived from an EMBL/GenBank/DDBJ whole genome shotgun (WGS) entry which is preliminary data.</text>
</comment>